<accession>A0A167DY35</accession>
<proteinExistence type="predicted"/>
<dbReference type="EMBL" id="AUXZ01000080">
    <property type="protein sequence ID" value="KZN49742.1"/>
    <property type="molecule type" value="Genomic_DNA"/>
</dbReference>
<organism evidence="1 2">
    <name type="scientific">Pseudoalteromonas luteoviolacea H33</name>
    <dbReference type="NCBI Taxonomy" id="1365251"/>
    <lineage>
        <taxon>Bacteria</taxon>
        <taxon>Pseudomonadati</taxon>
        <taxon>Pseudomonadota</taxon>
        <taxon>Gammaproteobacteria</taxon>
        <taxon>Alteromonadales</taxon>
        <taxon>Pseudoalteromonadaceae</taxon>
        <taxon>Pseudoalteromonas</taxon>
    </lineage>
</organism>
<dbReference type="OrthoDB" id="6228813at2"/>
<evidence type="ECO:0000313" key="2">
    <source>
        <dbReference type="Proteomes" id="UP000076503"/>
    </source>
</evidence>
<evidence type="ECO:0000313" key="1">
    <source>
        <dbReference type="EMBL" id="KZN49742.1"/>
    </source>
</evidence>
<gene>
    <name evidence="1" type="ORF">N476_18290</name>
</gene>
<dbReference type="PATRIC" id="fig|1365251.3.peg.2963"/>
<sequence length="305" mass="34320">MQSLLLDQLHRVTQGVGHLKRHINKHFILFKDSGIGPWFISSSNHSKIKEFDEKHYFVIPFVQGQYGVALHTIRSLPPCIPEIKTLPKRRVFHFANEHAETLLSEILSQQAESLVRVKKAGQESQLDKLANDIDALDTKLTYGMFVVGGLSAFLNPAVGAAIAAKAALPSITGLVNRHGIRPLAEKYSQNYLEKEIQSAQEKVLEEFSEGDTIKLVNPMLSRLEKALQTSEQEYDPLLDEAFYGSNLGILEKDQWALLTVEALSHVYQEILDSPQLHNQACLGEEDIRWLTYLFDGYLTPVKSRG</sequence>
<name>A0A167DY35_9GAMM</name>
<comment type="caution">
    <text evidence="1">The sequence shown here is derived from an EMBL/GenBank/DDBJ whole genome shotgun (WGS) entry which is preliminary data.</text>
</comment>
<reference evidence="1 2" key="1">
    <citation type="submission" date="2013-07" db="EMBL/GenBank/DDBJ databases">
        <title>Comparative Genomic and Metabolomic Analysis of Twelve Strains of Pseudoalteromonas luteoviolacea.</title>
        <authorList>
            <person name="Vynne N.G."/>
            <person name="Mansson M."/>
            <person name="Gram L."/>
        </authorList>
    </citation>
    <scope>NUCLEOTIDE SEQUENCE [LARGE SCALE GENOMIC DNA]</scope>
    <source>
        <strain evidence="1 2">H33</strain>
    </source>
</reference>
<protein>
    <submittedName>
        <fullName evidence="1">Uncharacterized protein</fullName>
    </submittedName>
</protein>
<dbReference type="RefSeq" id="WP_081216492.1">
    <property type="nucleotide sequence ID" value="NZ_AUXZ01000080.1"/>
</dbReference>
<dbReference type="AlphaFoldDB" id="A0A167DY35"/>
<dbReference type="Proteomes" id="UP000076503">
    <property type="component" value="Unassembled WGS sequence"/>
</dbReference>